<feature type="signal peptide" evidence="1">
    <location>
        <begin position="1"/>
        <end position="17"/>
    </location>
</feature>
<dbReference type="Pfam" id="PF00092">
    <property type="entry name" value="VWA"/>
    <property type="match status" value="1"/>
</dbReference>
<dbReference type="SUPFAM" id="SSF53300">
    <property type="entry name" value="vWA-like"/>
    <property type="match status" value="1"/>
</dbReference>
<accession>A0ABX2EQT7</accession>
<dbReference type="SUPFAM" id="SSF53850">
    <property type="entry name" value="Periplasmic binding protein-like II"/>
    <property type="match status" value="1"/>
</dbReference>
<dbReference type="InterPro" id="IPR036465">
    <property type="entry name" value="vWFA_dom_sf"/>
</dbReference>
<evidence type="ECO:0000313" key="3">
    <source>
        <dbReference type="EMBL" id="NRF70934.1"/>
    </source>
</evidence>
<keyword evidence="1" id="KW-0732">Signal</keyword>
<feature type="chain" id="PRO_5046915455" evidence="1">
    <location>
        <begin position="18"/>
        <end position="557"/>
    </location>
</feature>
<dbReference type="Proteomes" id="UP000737171">
    <property type="component" value="Unassembled WGS sequence"/>
</dbReference>
<dbReference type="PROSITE" id="PS50234">
    <property type="entry name" value="VWFA"/>
    <property type="match status" value="1"/>
</dbReference>
<dbReference type="InterPro" id="IPR002035">
    <property type="entry name" value="VWF_A"/>
</dbReference>
<protein>
    <submittedName>
        <fullName evidence="3">VWA domain-containing protein</fullName>
    </submittedName>
</protein>
<dbReference type="Gene3D" id="3.40.50.410">
    <property type="entry name" value="von Willebrand factor, type A domain"/>
    <property type="match status" value="1"/>
</dbReference>
<organism evidence="3 4">
    <name type="scientific">Pseudaquabacterium terrae</name>
    <dbReference type="NCBI Taxonomy" id="2732868"/>
    <lineage>
        <taxon>Bacteria</taxon>
        <taxon>Pseudomonadati</taxon>
        <taxon>Pseudomonadota</taxon>
        <taxon>Betaproteobacteria</taxon>
        <taxon>Burkholderiales</taxon>
        <taxon>Sphaerotilaceae</taxon>
        <taxon>Pseudaquabacterium</taxon>
    </lineage>
</organism>
<dbReference type="EMBL" id="JABRWJ010000009">
    <property type="protein sequence ID" value="NRF70934.1"/>
    <property type="molecule type" value="Genomic_DNA"/>
</dbReference>
<dbReference type="RefSeq" id="WP_173131026.1">
    <property type="nucleotide sequence ID" value="NZ_JABRWJ010000009.1"/>
</dbReference>
<evidence type="ECO:0000259" key="2">
    <source>
        <dbReference type="PROSITE" id="PS50234"/>
    </source>
</evidence>
<dbReference type="PROSITE" id="PS51257">
    <property type="entry name" value="PROKAR_LIPOPROTEIN"/>
    <property type="match status" value="1"/>
</dbReference>
<name>A0ABX2EQT7_9BURK</name>
<sequence length="557" mass="60771">MRWMRRGFLFSALAALAIVTGCGKEETPPAPKPSAPAIADGGEFKILATSDLRDVQPLEEMVAKATGVKLKFQFGGTMESTEAVLTGATKADAAWFANAKYLLSDAQGQSRVKLQEKIMLSPIAIGISESDAKRIGWNDPAVASKLTWKQIATAAKAGKLNYALSNPATSNQGFMALMGVVASASGKTEALSAADVDRSAIADFLKGYKLPGDNSTYLSEQFILQQGTRVNAFINYESWLLSLNGSGKLREKLQLIYPYEGVATADYPLMLLNDARRADYQKVVDYLKGEAAQLWLARQTLRRPIKPEFAARVEELLPKQGLQVELPFSPDRALADGLIAAYLNEFRTPIASTFVLDTSGSMQGGGRRAQLVQAIHYIAGADASLTGRIARLTDREKLWLQPFSESVYGLTSFEVPAPATGARGVQLREDSEAKQQVLAQVRDFADKLAMTGGTALYDAVYESLKHMLAEKQKNPRYQYSVVAFTDGENNKGRSLEQFKRDYAALPEDVKGIPVFLVLFGEANETALKDLVATTGGRVFDARKTPLYGVFKDIRAYQ</sequence>
<feature type="domain" description="VWFA" evidence="2">
    <location>
        <begin position="351"/>
        <end position="557"/>
    </location>
</feature>
<reference evidence="3 4" key="1">
    <citation type="submission" date="2020-05" db="EMBL/GenBank/DDBJ databases">
        <title>Aquincola sp. isolate from soil.</title>
        <authorList>
            <person name="Han J."/>
            <person name="Kim D.-U."/>
        </authorList>
    </citation>
    <scope>NUCLEOTIDE SEQUENCE [LARGE SCALE GENOMIC DNA]</scope>
    <source>
        <strain evidence="3 4">S2</strain>
    </source>
</reference>
<evidence type="ECO:0000256" key="1">
    <source>
        <dbReference type="SAM" id="SignalP"/>
    </source>
</evidence>
<proteinExistence type="predicted"/>
<gene>
    <name evidence="3" type="ORF">HLB44_28405</name>
</gene>
<keyword evidence="4" id="KW-1185">Reference proteome</keyword>
<comment type="caution">
    <text evidence="3">The sequence shown here is derived from an EMBL/GenBank/DDBJ whole genome shotgun (WGS) entry which is preliminary data.</text>
</comment>
<evidence type="ECO:0000313" key="4">
    <source>
        <dbReference type="Proteomes" id="UP000737171"/>
    </source>
</evidence>